<organism evidence="1">
    <name type="scientific">Tanacetum cinerariifolium</name>
    <name type="common">Dalmatian daisy</name>
    <name type="synonym">Chrysanthemum cinerariifolium</name>
    <dbReference type="NCBI Taxonomy" id="118510"/>
    <lineage>
        <taxon>Eukaryota</taxon>
        <taxon>Viridiplantae</taxon>
        <taxon>Streptophyta</taxon>
        <taxon>Embryophyta</taxon>
        <taxon>Tracheophyta</taxon>
        <taxon>Spermatophyta</taxon>
        <taxon>Magnoliopsida</taxon>
        <taxon>eudicotyledons</taxon>
        <taxon>Gunneridae</taxon>
        <taxon>Pentapetalae</taxon>
        <taxon>asterids</taxon>
        <taxon>campanulids</taxon>
        <taxon>Asterales</taxon>
        <taxon>Asteraceae</taxon>
        <taxon>Asteroideae</taxon>
        <taxon>Anthemideae</taxon>
        <taxon>Anthemidinae</taxon>
        <taxon>Tanacetum</taxon>
    </lineage>
</organism>
<name>A0A699XDP8_TANCI</name>
<proteinExistence type="predicted"/>
<feature type="non-terminal residue" evidence="1">
    <location>
        <position position="61"/>
    </location>
</feature>
<sequence length="61" mass="6723">TASVESNAYEDPNSYKIQNEYDLPRMPPWFSSSGNQKLYQSLAGILRLVSLSLVAGSRSEG</sequence>
<protein>
    <submittedName>
        <fullName evidence="1">ARM repeat superfamily protein</fullName>
    </submittedName>
</protein>
<comment type="caution">
    <text evidence="1">The sequence shown here is derived from an EMBL/GenBank/DDBJ whole genome shotgun (WGS) entry which is preliminary data.</text>
</comment>
<dbReference type="EMBL" id="BKCJ011844862">
    <property type="protein sequence ID" value="GFD57777.1"/>
    <property type="molecule type" value="Genomic_DNA"/>
</dbReference>
<gene>
    <name evidence="1" type="ORF">Tci_929746</name>
</gene>
<dbReference type="AlphaFoldDB" id="A0A699XDP8"/>
<evidence type="ECO:0000313" key="1">
    <source>
        <dbReference type="EMBL" id="GFD57777.1"/>
    </source>
</evidence>
<reference evidence="1" key="1">
    <citation type="journal article" date="2019" name="Sci. Rep.">
        <title>Draft genome of Tanacetum cinerariifolium, the natural source of mosquito coil.</title>
        <authorList>
            <person name="Yamashiro T."/>
            <person name="Shiraishi A."/>
            <person name="Satake H."/>
            <person name="Nakayama K."/>
        </authorList>
    </citation>
    <scope>NUCLEOTIDE SEQUENCE</scope>
</reference>
<feature type="non-terminal residue" evidence="1">
    <location>
        <position position="1"/>
    </location>
</feature>
<accession>A0A699XDP8</accession>